<reference evidence="7 8" key="1">
    <citation type="submission" date="2022-12" db="EMBL/GenBank/DDBJ databases">
        <title>Chromosome-level genome of Tegillarca granosa.</title>
        <authorList>
            <person name="Kim J."/>
        </authorList>
    </citation>
    <scope>NUCLEOTIDE SEQUENCE [LARGE SCALE GENOMIC DNA]</scope>
    <source>
        <strain evidence="7">Teg-2019</strain>
        <tissue evidence="7">Adductor muscle</tissue>
    </source>
</reference>
<dbReference type="Pfam" id="PF07714">
    <property type="entry name" value="PK_Tyr_Ser-Thr"/>
    <property type="match status" value="1"/>
</dbReference>
<accession>A0ABQ9EAB1</accession>
<comment type="caution">
    <text evidence="7">The sequence shown here is derived from an EMBL/GenBank/DDBJ whole genome shotgun (WGS) entry which is preliminary data.</text>
</comment>
<feature type="compositionally biased region" description="Basic and acidic residues" evidence="4">
    <location>
        <begin position="445"/>
        <end position="456"/>
    </location>
</feature>
<dbReference type="SUPFAM" id="SSF64268">
    <property type="entry name" value="PX domain"/>
    <property type="match status" value="1"/>
</dbReference>
<dbReference type="SUPFAM" id="SSF56112">
    <property type="entry name" value="Protein kinase-like (PK-like)"/>
    <property type="match status" value="1"/>
</dbReference>
<dbReference type="InterPro" id="IPR001245">
    <property type="entry name" value="Ser-Thr/Tyr_kinase_cat_dom"/>
</dbReference>
<keyword evidence="8" id="KW-1185">Reference proteome</keyword>
<dbReference type="InterPro" id="IPR011009">
    <property type="entry name" value="Kinase-like_dom_sf"/>
</dbReference>
<gene>
    <name evidence="7" type="ORF">KUTeg_021260</name>
</gene>
<keyword evidence="2" id="KW-0963">Cytoplasm</keyword>
<feature type="domain" description="Protein kinase" evidence="5">
    <location>
        <begin position="149"/>
        <end position="441"/>
    </location>
</feature>
<evidence type="ECO:0000256" key="4">
    <source>
        <dbReference type="SAM" id="MobiDB-lite"/>
    </source>
</evidence>
<dbReference type="CDD" id="cd22062">
    <property type="entry name" value="WH2_DdVASP-like"/>
    <property type="match status" value="1"/>
</dbReference>
<dbReference type="PANTHER" id="PTHR22999:SF40">
    <property type="entry name" value="PX DOMAIN-CONTAINING PROTEIN KINASE-LIKE PROTEIN"/>
    <property type="match status" value="1"/>
</dbReference>
<evidence type="ECO:0000259" key="6">
    <source>
        <dbReference type="PROSITE" id="PS50195"/>
    </source>
</evidence>
<dbReference type="Gene3D" id="1.10.510.10">
    <property type="entry name" value="Transferase(Phosphotransferase) domain 1"/>
    <property type="match status" value="1"/>
</dbReference>
<dbReference type="EMBL" id="JARBDR010000918">
    <property type="protein sequence ID" value="KAJ8302273.1"/>
    <property type="molecule type" value="Genomic_DNA"/>
</dbReference>
<dbReference type="PROSITE" id="PS50195">
    <property type="entry name" value="PX"/>
    <property type="match status" value="1"/>
</dbReference>
<feature type="compositionally biased region" description="Low complexity" evidence="4">
    <location>
        <begin position="544"/>
        <end position="554"/>
    </location>
</feature>
<evidence type="ECO:0008006" key="9">
    <source>
        <dbReference type="Google" id="ProtNLM"/>
    </source>
</evidence>
<evidence type="ECO:0000256" key="3">
    <source>
        <dbReference type="SAM" id="Coils"/>
    </source>
</evidence>
<sequence length="576" mass="64592">MSFFEKKKTSKVTLDDTVFLSCIVEGAQKQDDHIEYTLKVQRGPMVEQSWTVQKRYSDFTALDSELRVSNVELPLPPKRVFGNFDREFIAERKQGLQAYIDAIVQNFLLSNSLYFKRFLDQDHYSVNFTELALQHVSMVFRSEKGWDVVETLHDIGWRFRKSYIMVKHNSQPKIKQVLTWCDYGPDKFIPDKEMVAILNLFSTIQHPHIYHTEFATGSETGGLVIRNYCDKGTLRDYLCKCKPKNNYLKKYANPKITQNLDIGAIKMFGKQILETLKFLTEKGLPYCHLHCSNIILEDGCCKILDIENWLLGIPSYYRSFYTQFKKINSCESIDVYCFGHVIYEMCFGKPLNQATCDSYPPDCPAEIRSVLESILTTEACKNGLPSLSDLLLHPLFSDVAFSYINKPVLKIPSKLKEAIKTAKEDMERRLKEEQKIIHKVKRISKAKEFHMSEGEKKKRIKSKKKALESGDKEQPPKTPTSPTSPSAENGPAQSPMTPTAPLSAPAAPPAPPPPGPPPVAAPPPPAVAPPPPAAAVPPPPPPASSSGRGALLSSITGFSKGGLKKVATVDKSKPKL</sequence>
<comment type="subcellular location">
    <subcellularLocation>
        <location evidence="1">Cytoplasm</location>
    </subcellularLocation>
</comment>
<dbReference type="InterPro" id="IPR001683">
    <property type="entry name" value="PX_dom"/>
</dbReference>
<dbReference type="SMART" id="SM00312">
    <property type="entry name" value="PX"/>
    <property type="match status" value="1"/>
</dbReference>
<dbReference type="SMART" id="SM00220">
    <property type="entry name" value="S_TKc"/>
    <property type="match status" value="1"/>
</dbReference>
<evidence type="ECO:0000259" key="5">
    <source>
        <dbReference type="PROSITE" id="PS50011"/>
    </source>
</evidence>
<name>A0ABQ9EAB1_TEGGR</name>
<dbReference type="Gene3D" id="3.30.1520.10">
    <property type="entry name" value="Phox-like domain"/>
    <property type="match status" value="1"/>
</dbReference>
<dbReference type="PANTHER" id="PTHR22999">
    <property type="entry name" value="PX SERINE/THREONINE KINASE PXK"/>
    <property type="match status" value="1"/>
</dbReference>
<feature type="compositionally biased region" description="Basic and acidic residues" evidence="4">
    <location>
        <begin position="465"/>
        <end position="475"/>
    </location>
</feature>
<proteinExistence type="predicted"/>
<feature type="domain" description="PX" evidence="6">
    <location>
        <begin position="14"/>
        <end position="125"/>
    </location>
</feature>
<organism evidence="7 8">
    <name type="scientific">Tegillarca granosa</name>
    <name type="common">Malaysian cockle</name>
    <name type="synonym">Anadara granosa</name>
    <dbReference type="NCBI Taxonomy" id="220873"/>
    <lineage>
        <taxon>Eukaryota</taxon>
        <taxon>Metazoa</taxon>
        <taxon>Spiralia</taxon>
        <taxon>Lophotrochozoa</taxon>
        <taxon>Mollusca</taxon>
        <taxon>Bivalvia</taxon>
        <taxon>Autobranchia</taxon>
        <taxon>Pteriomorphia</taxon>
        <taxon>Arcoida</taxon>
        <taxon>Arcoidea</taxon>
        <taxon>Arcidae</taxon>
        <taxon>Tegillarca</taxon>
    </lineage>
</organism>
<feature type="compositionally biased region" description="Basic and acidic residues" evidence="4">
    <location>
        <begin position="567"/>
        <end position="576"/>
    </location>
</feature>
<evidence type="ECO:0000256" key="1">
    <source>
        <dbReference type="ARBA" id="ARBA00004496"/>
    </source>
</evidence>
<protein>
    <recommendedName>
        <fullName evidence="9">PX domain-containing protein kinase-like protein</fullName>
    </recommendedName>
</protein>
<dbReference type="Proteomes" id="UP001217089">
    <property type="component" value="Unassembled WGS sequence"/>
</dbReference>
<dbReference type="Pfam" id="PF00787">
    <property type="entry name" value="PX"/>
    <property type="match status" value="1"/>
</dbReference>
<dbReference type="PROSITE" id="PS50011">
    <property type="entry name" value="PROTEIN_KINASE_DOM"/>
    <property type="match status" value="1"/>
</dbReference>
<dbReference type="InterPro" id="IPR051837">
    <property type="entry name" value="SortingNexin/PXDomain-PKLike"/>
</dbReference>
<dbReference type="InterPro" id="IPR003124">
    <property type="entry name" value="WH2_dom"/>
</dbReference>
<evidence type="ECO:0000256" key="2">
    <source>
        <dbReference type="ARBA" id="ARBA00022490"/>
    </source>
</evidence>
<dbReference type="Pfam" id="PF02205">
    <property type="entry name" value="WH2"/>
    <property type="match status" value="1"/>
</dbReference>
<evidence type="ECO:0000313" key="7">
    <source>
        <dbReference type="EMBL" id="KAJ8302273.1"/>
    </source>
</evidence>
<keyword evidence="3" id="KW-0175">Coiled coil</keyword>
<feature type="region of interest" description="Disordered" evidence="4">
    <location>
        <begin position="443"/>
        <end position="576"/>
    </location>
</feature>
<dbReference type="InterPro" id="IPR000719">
    <property type="entry name" value="Prot_kinase_dom"/>
</dbReference>
<feature type="compositionally biased region" description="Pro residues" evidence="4">
    <location>
        <begin position="506"/>
        <end position="543"/>
    </location>
</feature>
<dbReference type="InterPro" id="IPR036871">
    <property type="entry name" value="PX_dom_sf"/>
</dbReference>
<evidence type="ECO:0000313" key="8">
    <source>
        <dbReference type="Proteomes" id="UP001217089"/>
    </source>
</evidence>
<feature type="coiled-coil region" evidence="3">
    <location>
        <begin position="416"/>
        <end position="443"/>
    </location>
</feature>